<dbReference type="GO" id="GO:0005737">
    <property type="term" value="C:cytoplasm"/>
    <property type="evidence" value="ECO:0000318"/>
    <property type="project" value="GO_Central"/>
</dbReference>
<evidence type="ECO:0000256" key="2">
    <source>
        <dbReference type="ARBA" id="ARBA00022448"/>
    </source>
</evidence>
<dbReference type="InterPro" id="IPR015943">
    <property type="entry name" value="WD40/YVTN_repeat-like_dom_sf"/>
</dbReference>
<organism evidence="7 8">
    <name type="scientific">Candida albicans (strain SC5314 / ATCC MYA-2876)</name>
    <name type="common">Yeast</name>
    <dbReference type="NCBI Taxonomy" id="237561"/>
    <lineage>
        <taxon>Eukaryota</taxon>
        <taxon>Fungi</taxon>
        <taxon>Dikarya</taxon>
        <taxon>Ascomycota</taxon>
        <taxon>Saccharomycotina</taxon>
        <taxon>Pichiomycetes</taxon>
        <taxon>Debaryomycetaceae</taxon>
        <taxon>Candida/Lodderomyces clade</taxon>
        <taxon>Candida</taxon>
    </lineage>
</organism>
<dbReference type="PANTHER" id="PTHR12894:SF27">
    <property type="entry name" value="TRANSFORMING GROWTH FACTOR-BETA RECEPTOR-ASSOCIATED PROTEIN 1"/>
    <property type="match status" value="1"/>
</dbReference>
<dbReference type="OMA" id="KWPKISW"/>
<evidence type="ECO:0000313" key="6">
    <source>
        <dbReference type="CGD" id="CAL0000192903"/>
    </source>
</evidence>
<dbReference type="InterPro" id="IPR032914">
    <property type="entry name" value="Vam6/VPS39/TRAP1"/>
</dbReference>
<evidence type="ECO:0000256" key="3">
    <source>
        <dbReference type="ARBA" id="ARBA00022490"/>
    </source>
</evidence>
<dbReference type="GO" id="GO:0071444">
    <property type="term" value="P:cellular response to pheromone"/>
    <property type="evidence" value="ECO:0000315"/>
    <property type="project" value="CGD"/>
</dbReference>
<evidence type="ECO:0000313" key="7">
    <source>
        <dbReference type="EMBL" id="AOW31707.1"/>
    </source>
</evidence>
<comment type="subcellular location">
    <subcellularLocation>
        <location evidence="1">Cytoplasm</location>
    </subcellularLocation>
</comment>
<dbReference type="InterPro" id="IPR001180">
    <property type="entry name" value="CNH_dom"/>
</dbReference>
<dbReference type="RefSeq" id="XP_719401.1">
    <property type="nucleotide sequence ID" value="XM_714308.1"/>
</dbReference>
<dbReference type="Gene3D" id="2.130.10.10">
    <property type="entry name" value="YVTN repeat-like/Quinoprotein amine dehydrogenase"/>
    <property type="match status" value="1"/>
</dbReference>
<reference evidence="7 8" key="3">
    <citation type="journal article" date="2013" name="Genome Biol.">
        <title>Assembly of a phased diploid Candida albicans genome facilitates allele-specific measurements and provides a simple model for repeat and indel structure.</title>
        <authorList>
            <person name="Muzzey D."/>
            <person name="Schwartz K."/>
            <person name="Weissman J.S."/>
            <person name="Sherlock G."/>
        </authorList>
    </citation>
    <scope>NUCLEOTIDE SEQUENCE [LARGE SCALE GENOMIC DNA]</scope>
    <source>
        <strain evidence="8">SC5314 / ATCC MYA-2876</strain>
    </source>
</reference>
<dbReference type="GO" id="GO:0016020">
    <property type="term" value="C:membrane"/>
    <property type="evidence" value="ECO:0000318"/>
    <property type="project" value="GO_Central"/>
</dbReference>
<proteinExistence type="predicted"/>
<evidence type="ECO:0000259" key="5">
    <source>
        <dbReference type="PROSITE" id="PS50219"/>
    </source>
</evidence>
<dbReference type="GO" id="GO:0006914">
    <property type="term" value="P:autophagy"/>
    <property type="evidence" value="ECO:0000318"/>
    <property type="project" value="GO_Central"/>
</dbReference>
<dbReference type="GO" id="GO:0036166">
    <property type="term" value="P:phenotypic switching"/>
    <property type="evidence" value="ECO:0000315"/>
    <property type="project" value="CGD"/>
</dbReference>
<keyword evidence="3" id="KW-0963">Cytoplasm</keyword>
<dbReference type="eggNOG" id="KOG2063">
    <property type="taxonomic scope" value="Eukaryota"/>
</dbReference>
<dbReference type="STRING" id="237561.A0A1D8PUA0"/>
<dbReference type="InterPro" id="IPR036322">
    <property type="entry name" value="WD40_repeat_dom_sf"/>
</dbReference>
<keyword evidence="8" id="KW-1185">Reference proteome</keyword>
<dbReference type="GeneID" id="3639003"/>
<reference evidence="7 8" key="1">
    <citation type="journal article" date="2004" name="Proc. Natl. Acad. Sci. U.S.A.">
        <title>The diploid genome sequence of Candida albicans.</title>
        <authorList>
            <person name="Jones T."/>
            <person name="Federspiel N.A."/>
            <person name="Chibana H."/>
            <person name="Dungan J."/>
            <person name="Kalman S."/>
            <person name="Magee B.B."/>
            <person name="Newport G."/>
            <person name="Thorstenson Y.R."/>
            <person name="Agabian N."/>
            <person name="Magee P.T."/>
            <person name="Davis R.W."/>
            <person name="Scherer S."/>
        </authorList>
    </citation>
    <scope>NUCLEOTIDE SEQUENCE [LARGE SCALE GENOMIC DNA]</scope>
    <source>
        <strain evidence="8">SC5314 / ATCC MYA-2876</strain>
    </source>
</reference>
<dbReference type="GO" id="GO:0015031">
    <property type="term" value="P:protein transport"/>
    <property type="evidence" value="ECO:0007669"/>
    <property type="project" value="UniProtKB-KW"/>
</dbReference>
<evidence type="ECO:0000256" key="4">
    <source>
        <dbReference type="ARBA" id="ARBA00022927"/>
    </source>
</evidence>
<keyword evidence="2" id="KW-0813">Transport</keyword>
<dbReference type="KEGG" id="cal:CAALFM_CR10590WA"/>
<dbReference type="SUPFAM" id="SSF50978">
    <property type="entry name" value="WD40 repeat-like"/>
    <property type="match status" value="1"/>
</dbReference>
<dbReference type="Pfam" id="PF00780">
    <property type="entry name" value="CNH"/>
    <property type="match status" value="1"/>
</dbReference>
<name>A0A1D8PUA0_CANAL</name>
<feature type="domain" description="CNH" evidence="5">
    <location>
        <begin position="22"/>
        <end position="283"/>
    </location>
</feature>
<dbReference type="AlphaFoldDB" id="A0A1D8PUA0"/>
<dbReference type="SMR" id="A0A1D8PUA0"/>
<dbReference type="CGD" id="CAL0000192903">
    <property type="gene designation" value="VPS3"/>
</dbReference>
<dbReference type="OrthoDB" id="5325112at2759"/>
<dbReference type="VEuPathDB" id="FungiDB:CR_10590W_A"/>
<dbReference type="Proteomes" id="UP000000559">
    <property type="component" value="Chromosome R"/>
</dbReference>
<keyword evidence="4" id="KW-0653">Protein transport</keyword>
<evidence type="ECO:0000313" key="8">
    <source>
        <dbReference type="Proteomes" id="UP000000559"/>
    </source>
</evidence>
<protein>
    <submittedName>
        <fullName evidence="7">CORVET complex subunit</fullName>
    </submittedName>
</protein>
<dbReference type="EMBL" id="CP017630">
    <property type="protein sequence ID" value="AOW31707.1"/>
    <property type="molecule type" value="Genomic_DNA"/>
</dbReference>
<gene>
    <name evidence="6" type="primary">VPS3</name>
    <name evidence="7" type="ordered locus">CAALFM_CR10590WA</name>
    <name evidence="6" type="ordered locus">orf19.7642</name>
</gene>
<accession>A0A1D8PUA0</accession>
<sequence>MDDVGRIRYQISPVIESIHLEDETITDITTYENNLYVGTSNGQLLHFHRFDDTTEYIPITTINVGTHSVSKILCIESIQRLLVISNRIVLSYVLPELSPCRMKKMKDVTDLQKLDSSVLVLSPTKIRIINIQADTITLAKEINYQGGVACRSCKDSNFIVVANNESYDIIDLDNNRKVPLFSYKSESTVHPWIIPFDGEYLLSVSSDTNTSMAMFINSVGDVTRGTLTWVDKGYPENSIALEGEYVFALFKNKMIVSSLVSLDTVLEMENPGYTITKVPPAIVNDKSLANIIDTIQPTASLILTNGKQIFGLHKVHKLVEIQQQFINDSLTELNPASYTGNARDYITYLALVQAVITKNDDKFWEFANQETNEQLVVSPQFVFYILGGGEKHLPFPGLKEICQHYGTYKNDKLLKKYIQGLPDKYLSTDIKLYYYQNCTNEEGLAFTERVTFEDNPQPIIDLLIHQHRIKCASEVYKKVPLLIEYNTFINKHLSDSLVDDAVALLLSGKLDENEYSKTLISLLKFDDKRGIGVLKNGPSKYYNINQTVMKDLSETTQDEKGYLLLRIELMEITENSSEELLQLIVQAMNLLYDSLKDEFTLLHQEFRRLNSLENERWPKLSWPNFLDISGKSKELSTFVELYLKSFELAREAPDGPIFDYHRMFNNHDIDALLEFGDYSTAESIATGTNPFPKKTFYGTMDFTSQPSTTGLIQILNFYLTQYSSGKQVENTIKHFAEAYYHTIAPWQFLQLIPPDFPLAHLVGYFHLVTTDQTQQYRDVLIRKSISRAENLRTKKLLDVSK</sequence>
<dbReference type="InParanoid" id="A0A1D8PUA0"/>
<dbReference type="PANTHER" id="PTHR12894">
    <property type="entry name" value="CNH DOMAIN CONTAINING"/>
    <property type="match status" value="1"/>
</dbReference>
<reference evidence="7 8" key="2">
    <citation type="journal article" date="2007" name="Genome Biol.">
        <title>Assembly of the Candida albicans genome into sixteen supercontigs aligned on the eight chromosomes.</title>
        <authorList>
            <person name="van het Hoog M."/>
            <person name="Rast T.J."/>
            <person name="Martchenko M."/>
            <person name="Grindle S."/>
            <person name="Dignard D."/>
            <person name="Hogues H."/>
            <person name="Cuomo C."/>
            <person name="Berriman M."/>
            <person name="Scherer S."/>
            <person name="Magee B.B."/>
            <person name="Whiteway M."/>
            <person name="Chibana H."/>
            <person name="Nantel A."/>
            <person name="Magee P.T."/>
        </authorList>
    </citation>
    <scope>GENOME REANNOTATION</scope>
    <source>
        <strain evidence="8">SC5314 / ATCC MYA-2876</strain>
    </source>
</reference>
<dbReference type="PROSITE" id="PS50219">
    <property type="entry name" value="CNH"/>
    <property type="match status" value="1"/>
</dbReference>
<evidence type="ECO:0000256" key="1">
    <source>
        <dbReference type="ARBA" id="ARBA00004496"/>
    </source>
</evidence>
<dbReference type="GO" id="GO:0034058">
    <property type="term" value="P:endosomal vesicle fusion"/>
    <property type="evidence" value="ECO:0000318"/>
    <property type="project" value="GO_Central"/>
</dbReference>